<evidence type="ECO:0000313" key="2">
    <source>
        <dbReference type="EMBL" id="SDM97116.1"/>
    </source>
</evidence>
<sequence>MQSEVEETFKELNYDYEAFYYLPKDWNEDERLFEITREKLLKGNFSHVFSINYSSIIAEAIKSLNKDILYINWNHSVPFETRNLEGLNYDFNRSFIFDRAYTNRLLEAGYKNVYHLPLATKIRDVAFKNPVYTYDISFVGSMYVSEYKDFSRPLSQNLRGYLDGLVEFQCQLNGGNIFNDCINNELLEKINGEISKEQIYYLLSREATKRQRLLALMLLESRFKTALFSKDEMQELKNTYMGGYIDYSTKMPEIFRNSKINLNVSLSCIETGIPLRVLDIIACGGLVLSNFQPEIYEYFRPDEDIICFNNSEELLAKASFLIKEDSVREKVIENGLEIIKKAFNYKDRVEAMFGMN</sequence>
<dbReference type="AlphaFoldDB" id="A0A1G9XL25"/>
<organism evidence="2 3">
    <name type="scientific">Lachnospira pectinoschiza</name>
    <dbReference type="NCBI Taxonomy" id="28052"/>
    <lineage>
        <taxon>Bacteria</taxon>
        <taxon>Bacillati</taxon>
        <taxon>Bacillota</taxon>
        <taxon>Clostridia</taxon>
        <taxon>Lachnospirales</taxon>
        <taxon>Lachnospiraceae</taxon>
        <taxon>Lachnospira</taxon>
    </lineage>
</organism>
<keyword evidence="3" id="KW-1185">Reference proteome</keyword>
<evidence type="ECO:0000259" key="1">
    <source>
        <dbReference type="Pfam" id="PF13524"/>
    </source>
</evidence>
<dbReference type="InterPro" id="IPR055259">
    <property type="entry name" value="YkvP/CgeB_Glyco_trans-like"/>
</dbReference>
<gene>
    <name evidence="2" type="ORF">SAMN05216544_1537</name>
</gene>
<protein>
    <recommendedName>
        <fullName evidence="1">Spore protein YkvP/CgeB glycosyl transferase-like domain-containing protein</fullName>
    </recommendedName>
</protein>
<dbReference type="Proteomes" id="UP000187651">
    <property type="component" value="Unassembled WGS sequence"/>
</dbReference>
<reference evidence="3" key="1">
    <citation type="submission" date="2016-10" db="EMBL/GenBank/DDBJ databases">
        <authorList>
            <person name="Varghese N."/>
            <person name="Submissions S."/>
        </authorList>
    </citation>
    <scope>NUCLEOTIDE SEQUENCE [LARGE SCALE GENOMIC DNA]</scope>
    <source>
        <strain evidence="3">M83</strain>
    </source>
</reference>
<dbReference type="EMBL" id="FNHZ01000004">
    <property type="protein sequence ID" value="SDM97116.1"/>
    <property type="molecule type" value="Genomic_DNA"/>
</dbReference>
<dbReference type="Gene3D" id="3.40.50.2000">
    <property type="entry name" value="Glycogen Phosphorylase B"/>
    <property type="match status" value="1"/>
</dbReference>
<accession>A0A1G9XL25</accession>
<feature type="domain" description="Spore protein YkvP/CgeB glycosyl transferase-like" evidence="1">
    <location>
        <begin position="234"/>
        <end position="352"/>
    </location>
</feature>
<proteinExistence type="predicted"/>
<evidence type="ECO:0000313" key="3">
    <source>
        <dbReference type="Proteomes" id="UP000187651"/>
    </source>
</evidence>
<dbReference type="Pfam" id="PF13524">
    <property type="entry name" value="Glyco_trans_1_2"/>
    <property type="match status" value="1"/>
</dbReference>
<name>A0A1G9XL25_9FIRM</name>